<dbReference type="Pfam" id="PF11872">
    <property type="entry name" value="DUF3392"/>
    <property type="match status" value="1"/>
</dbReference>
<dbReference type="InterPro" id="IPR021813">
    <property type="entry name" value="DUF3392"/>
</dbReference>
<protein>
    <submittedName>
        <fullName evidence="2">DUF3392 family protein</fullName>
    </submittedName>
</protein>
<feature type="transmembrane region" description="Helical" evidence="1">
    <location>
        <begin position="84"/>
        <end position="108"/>
    </location>
</feature>
<keyword evidence="1" id="KW-1133">Transmembrane helix</keyword>
<gene>
    <name evidence="2" type="ORF">ENH88_00775</name>
</gene>
<dbReference type="EMBL" id="DRGM01000011">
    <property type="protein sequence ID" value="HEA14989.1"/>
    <property type="molecule type" value="Genomic_DNA"/>
</dbReference>
<feature type="transmembrane region" description="Helical" evidence="1">
    <location>
        <begin position="22"/>
        <end position="43"/>
    </location>
</feature>
<reference evidence="2" key="1">
    <citation type="journal article" date="2020" name="mSystems">
        <title>Genome- and Community-Level Interaction Insights into Carbon Utilization and Element Cycling Functions of Hydrothermarchaeota in Hydrothermal Sediment.</title>
        <authorList>
            <person name="Zhou Z."/>
            <person name="Liu Y."/>
            <person name="Xu W."/>
            <person name="Pan J."/>
            <person name="Luo Z.H."/>
            <person name="Li M."/>
        </authorList>
    </citation>
    <scope>NUCLEOTIDE SEQUENCE [LARGE SCALE GENOMIC DNA]</scope>
    <source>
        <strain evidence="2">HyVt-346</strain>
    </source>
</reference>
<evidence type="ECO:0000313" key="2">
    <source>
        <dbReference type="EMBL" id="HEA14989.1"/>
    </source>
</evidence>
<dbReference type="RefSeq" id="WP_304178441.1">
    <property type="nucleotide sequence ID" value="NZ_DRGM01000011.1"/>
</dbReference>
<feature type="transmembrane region" description="Helical" evidence="1">
    <location>
        <begin position="55"/>
        <end position="78"/>
    </location>
</feature>
<dbReference type="AlphaFoldDB" id="A0A7V1CVH1"/>
<keyword evidence="1" id="KW-0472">Membrane</keyword>
<evidence type="ECO:0000256" key="1">
    <source>
        <dbReference type="SAM" id="Phobius"/>
    </source>
</evidence>
<sequence length="114" mass="12982">MDSIIVLFQNLALTFGQWLKPYLYNIALLLVVCLVSLYANEIIKTTKRFVARRHFIVRVCVFVLVTGFGFGLLVVFVTPLISQLLMFFGTRWLGITVITAFILLGILADRKNQL</sequence>
<dbReference type="Proteomes" id="UP000886188">
    <property type="component" value="Unassembled WGS sequence"/>
</dbReference>
<keyword evidence="1" id="KW-0812">Transmembrane</keyword>
<comment type="caution">
    <text evidence="2">The sequence shown here is derived from an EMBL/GenBank/DDBJ whole genome shotgun (WGS) entry which is preliminary data.</text>
</comment>
<name>A0A7V1CVH1_9GAMM</name>
<organism evidence="2">
    <name type="scientific">Pseudoalteromonas prydzensis</name>
    <dbReference type="NCBI Taxonomy" id="182141"/>
    <lineage>
        <taxon>Bacteria</taxon>
        <taxon>Pseudomonadati</taxon>
        <taxon>Pseudomonadota</taxon>
        <taxon>Gammaproteobacteria</taxon>
        <taxon>Alteromonadales</taxon>
        <taxon>Pseudoalteromonadaceae</taxon>
        <taxon>Pseudoalteromonas</taxon>
    </lineage>
</organism>
<accession>A0A7V1CVH1</accession>
<proteinExistence type="predicted"/>